<name>A0A1H9TPP9_9RHOB</name>
<dbReference type="InterPro" id="IPR013780">
    <property type="entry name" value="Glyco_hydro_b"/>
</dbReference>
<gene>
    <name evidence="5" type="ORF">SAMN04490244_104283</name>
</gene>
<evidence type="ECO:0000313" key="6">
    <source>
        <dbReference type="Proteomes" id="UP000198885"/>
    </source>
</evidence>
<accession>A0A1H9TPP9</accession>
<dbReference type="FunFam" id="3.20.20.80:FF:000064">
    <property type="entry name" value="Oligo-1,6-glucosidase"/>
    <property type="match status" value="1"/>
</dbReference>
<keyword evidence="3" id="KW-0326">Glycosidase</keyword>
<evidence type="ECO:0000313" key="5">
    <source>
        <dbReference type="EMBL" id="SER98613.1"/>
    </source>
</evidence>
<dbReference type="OrthoDB" id="9805159at2"/>
<keyword evidence="6" id="KW-1185">Reference proteome</keyword>
<dbReference type="Pfam" id="PF00128">
    <property type="entry name" value="Alpha-amylase"/>
    <property type="match status" value="1"/>
</dbReference>
<dbReference type="GO" id="GO:0004556">
    <property type="term" value="F:alpha-amylase activity"/>
    <property type="evidence" value="ECO:0007669"/>
    <property type="project" value="TreeGrafter"/>
</dbReference>
<dbReference type="Gene3D" id="3.90.400.10">
    <property type="entry name" value="Oligo-1,6-glucosidase, Domain 2"/>
    <property type="match status" value="1"/>
</dbReference>
<dbReference type="CDD" id="cd11333">
    <property type="entry name" value="AmyAc_SI_OligoGlu_DGase"/>
    <property type="match status" value="1"/>
</dbReference>
<dbReference type="Gene3D" id="3.20.20.80">
    <property type="entry name" value="Glycosidases"/>
    <property type="match status" value="1"/>
</dbReference>
<comment type="similarity">
    <text evidence="1">Belongs to the glycosyl hydrolase 13 family.</text>
</comment>
<keyword evidence="2" id="KW-0378">Hydrolase</keyword>
<dbReference type="InterPro" id="IPR006047">
    <property type="entry name" value="GH13_cat_dom"/>
</dbReference>
<dbReference type="SUPFAM" id="SSF51011">
    <property type="entry name" value="Glycosyl hydrolase domain"/>
    <property type="match status" value="1"/>
</dbReference>
<reference evidence="5 6" key="1">
    <citation type="submission" date="2016-10" db="EMBL/GenBank/DDBJ databases">
        <authorList>
            <person name="de Groot N.N."/>
        </authorList>
    </citation>
    <scope>NUCLEOTIDE SEQUENCE [LARGE SCALE GENOMIC DNA]</scope>
    <source>
        <strain evidence="5 6">DSM 23042</strain>
    </source>
</reference>
<dbReference type="Gene3D" id="2.60.40.1180">
    <property type="entry name" value="Golgi alpha-mannosidase II"/>
    <property type="match status" value="1"/>
</dbReference>
<evidence type="ECO:0000256" key="2">
    <source>
        <dbReference type="ARBA" id="ARBA00022801"/>
    </source>
</evidence>
<dbReference type="InterPro" id="IPR017853">
    <property type="entry name" value="GH"/>
</dbReference>
<dbReference type="EMBL" id="FOGU01000004">
    <property type="protein sequence ID" value="SER98613.1"/>
    <property type="molecule type" value="Genomic_DNA"/>
</dbReference>
<dbReference type="GO" id="GO:0009313">
    <property type="term" value="P:oligosaccharide catabolic process"/>
    <property type="evidence" value="ECO:0007669"/>
    <property type="project" value="TreeGrafter"/>
</dbReference>
<dbReference type="FunFam" id="3.90.400.10:FF:000002">
    <property type="entry name" value="Sucrose isomerase"/>
    <property type="match status" value="1"/>
</dbReference>
<proteinExistence type="inferred from homology"/>
<organism evidence="5 6">
    <name type="scientific">Tranquillimonas rosea</name>
    <dbReference type="NCBI Taxonomy" id="641238"/>
    <lineage>
        <taxon>Bacteria</taxon>
        <taxon>Pseudomonadati</taxon>
        <taxon>Pseudomonadota</taxon>
        <taxon>Alphaproteobacteria</taxon>
        <taxon>Rhodobacterales</taxon>
        <taxon>Roseobacteraceae</taxon>
        <taxon>Tranquillimonas</taxon>
    </lineage>
</organism>
<feature type="domain" description="Glycosyl hydrolase family 13 catalytic" evidence="4">
    <location>
        <begin position="18"/>
        <end position="411"/>
    </location>
</feature>
<sequence length="549" mass="61793">MTTSTADAPWWTDRVGYQIYPRSFADSDGDGIGDIPGIIDKLDHLADLGIGVLWLSPVYTSPMADNGYDIADYYGIEPTFGTMEDFDRLLAEAKARDIGIVMDLVVNHTSDQHNWFLNAAKSTDAPLREFYIWRDPAPGGGPPDDRQAFFGGPAWSLSPETGQYYFHLFSPGQPDLNWRNPEMRAEVYRMMRWWVDKGIAGFRMDVIDLIGKDLTTGEIEEGPYLHEYIQEMRREALAGEHLLTIGESWNVTTDTALLYTGRDRGELDMVFQFEHIVQGWDAVHGKWAPKPFHLPEFKSVFARWQETLAEDGWNALFLNNHDLPRAVSRYGDDDEHRVNSAKAIATALHFMKGMPFVYQGEEIGMTNAAFTHIDQFRDLETLNLFHEWTGQGMTDADFIRGANANARDNARTPMQWTSGPRAGFTSGTPWIEVHPNHRHLNVAQERETEDGVLAHYKRLIAARRAHPVIVHGRYDAQLADHEKLWAYTRSLNGTTLAVIVNMSGASVEADLPPALRVTGQDLIATHGPRGALSDRIRMAPWESVAVLAA</sequence>
<evidence type="ECO:0000256" key="1">
    <source>
        <dbReference type="ARBA" id="ARBA00008061"/>
    </source>
</evidence>
<dbReference type="PANTHER" id="PTHR10357">
    <property type="entry name" value="ALPHA-AMYLASE FAMILY MEMBER"/>
    <property type="match status" value="1"/>
</dbReference>
<dbReference type="AlphaFoldDB" id="A0A1H9TPP9"/>
<dbReference type="RefSeq" id="WP_092692002.1">
    <property type="nucleotide sequence ID" value="NZ_FOGU01000004.1"/>
</dbReference>
<dbReference type="SMART" id="SM00642">
    <property type="entry name" value="Aamy"/>
    <property type="match status" value="1"/>
</dbReference>
<dbReference type="InterPro" id="IPR045857">
    <property type="entry name" value="O16G_dom_2"/>
</dbReference>
<dbReference type="STRING" id="641238.SAMN04490244_104283"/>
<dbReference type="SUPFAM" id="SSF51445">
    <property type="entry name" value="(Trans)glycosidases"/>
    <property type="match status" value="1"/>
</dbReference>
<dbReference type="PANTHER" id="PTHR10357:SF179">
    <property type="entry name" value="NEUTRAL AND BASIC AMINO ACID TRANSPORT PROTEIN RBAT"/>
    <property type="match status" value="1"/>
</dbReference>
<evidence type="ECO:0000259" key="4">
    <source>
        <dbReference type="SMART" id="SM00642"/>
    </source>
</evidence>
<protein>
    <submittedName>
        <fullName evidence="5">Oligo-1,6-glucosidase</fullName>
    </submittedName>
</protein>
<dbReference type="NCBIfam" id="NF008183">
    <property type="entry name" value="PRK10933.1"/>
    <property type="match status" value="1"/>
</dbReference>
<dbReference type="Proteomes" id="UP000198885">
    <property type="component" value="Unassembled WGS sequence"/>
</dbReference>
<evidence type="ECO:0000256" key="3">
    <source>
        <dbReference type="ARBA" id="ARBA00023295"/>
    </source>
</evidence>